<gene>
    <name evidence="1" type="ORF">K458DRAFT_396776</name>
</gene>
<keyword evidence="2" id="KW-1185">Reference proteome</keyword>
<evidence type="ECO:0000313" key="1">
    <source>
        <dbReference type="EMBL" id="KAF2676615.1"/>
    </source>
</evidence>
<reference evidence="1" key="1">
    <citation type="journal article" date="2020" name="Stud. Mycol.">
        <title>101 Dothideomycetes genomes: a test case for predicting lifestyles and emergence of pathogens.</title>
        <authorList>
            <person name="Haridas S."/>
            <person name="Albert R."/>
            <person name="Binder M."/>
            <person name="Bloem J."/>
            <person name="Labutti K."/>
            <person name="Salamov A."/>
            <person name="Andreopoulos B."/>
            <person name="Baker S."/>
            <person name="Barry K."/>
            <person name="Bills G."/>
            <person name="Bluhm B."/>
            <person name="Cannon C."/>
            <person name="Castanera R."/>
            <person name="Culley D."/>
            <person name="Daum C."/>
            <person name="Ezra D."/>
            <person name="Gonzalez J."/>
            <person name="Henrissat B."/>
            <person name="Kuo A."/>
            <person name="Liang C."/>
            <person name="Lipzen A."/>
            <person name="Lutzoni F."/>
            <person name="Magnuson J."/>
            <person name="Mondo S."/>
            <person name="Nolan M."/>
            <person name="Ohm R."/>
            <person name="Pangilinan J."/>
            <person name="Park H.-J."/>
            <person name="Ramirez L."/>
            <person name="Alfaro M."/>
            <person name="Sun H."/>
            <person name="Tritt A."/>
            <person name="Yoshinaga Y."/>
            <person name="Zwiers L.-H."/>
            <person name="Turgeon B."/>
            <person name="Goodwin S."/>
            <person name="Spatafora J."/>
            <person name="Crous P."/>
            <person name="Grigoriev I."/>
        </authorList>
    </citation>
    <scope>NUCLEOTIDE SEQUENCE</scope>
    <source>
        <strain evidence="1">CBS 122367</strain>
    </source>
</reference>
<organism evidence="1 2">
    <name type="scientific">Lentithecium fluviatile CBS 122367</name>
    <dbReference type="NCBI Taxonomy" id="1168545"/>
    <lineage>
        <taxon>Eukaryota</taxon>
        <taxon>Fungi</taxon>
        <taxon>Dikarya</taxon>
        <taxon>Ascomycota</taxon>
        <taxon>Pezizomycotina</taxon>
        <taxon>Dothideomycetes</taxon>
        <taxon>Pleosporomycetidae</taxon>
        <taxon>Pleosporales</taxon>
        <taxon>Massarineae</taxon>
        <taxon>Lentitheciaceae</taxon>
        <taxon>Lentithecium</taxon>
    </lineage>
</organism>
<dbReference type="Proteomes" id="UP000799291">
    <property type="component" value="Unassembled WGS sequence"/>
</dbReference>
<sequence length="107" mass="12843">MVIFDGHIVANQLQNVCRQFRKDTRGIVTRFSTIEFTPVVLEDTMPQIERLLRDCPSHHRRHIRRLSVRTREIYSWRCPWGFYDFMQKHPDITIELHAVPNRLNPST</sequence>
<proteinExistence type="predicted"/>
<name>A0A6G1IEQ8_9PLEO</name>
<dbReference type="EMBL" id="MU005632">
    <property type="protein sequence ID" value="KAF2676615.1"/>
    <property type="molecule type" value="Genomic_DNA"/>
</dbReference>
<dbReference type="AlphaFoldDB" id="A0A6G1IEQ8"/>
<evidence type="ECO:0000313" key="2">
    <source>
        <dbReference type="Proteomes" id="UP000799291"/>
    </source>
</evidence>
<accession>A0A6G1IEQ8</accession>
<protein>
    <submittedName>
        <fullName evidence="1">Uncharacterized protein</fullName>
    </submittedName>
</protein>